<sequence>MANIEPIHIASREQFEQVISGGKPVIVDFWAEWCGPCKMIAGSYATHAKENPGIGFYKLNLDEQPWIAEWDRTHPDNQPSIRTIPLFIAFDGAGKQLDRFSSANTKQLGEFIVKINGPANSKL</sequence>
<evidence type="ECO:0000313" key="3">
    <source>
        <dbReference type="EMBL" id="CAE6430818.1"/>
    </source>
</evidence>
<dbReference type="PROSITE" id="PS51352">
    <property type="entry name" value="THIOREDOXIN_2"/>
    <property type="match status" value="1"/>
</dbReference>
<dbReference type="Pfam" id="PF00085">
    <property type="entry name" value="Thioredoxin"/>
    <property type="match status" value="1"/>
</dbReference>
<evidence type="ECO:0000256" key="1">
    <source>
        <dbReference type="ARBA" id="ARBA00023157"/>
    </source>
</evidence>
<organism evidence="3 4">
    <name type="scientific">Rhizoctonia solani</name>
    <dbReference type="NCBI Taxonomy" id="456999"/>
    <lineage>
        <taxon>Eukaryota</taxon>
        <taxon>Fungi</taxon>
        <taxon>Dikarya</taxon>
        <taxon>Basidiomycota</taxon>
        <taxon>Agaricomycotina</taxon>
        <taxon>Agaricomycetes</taxon>
        <taxon>Cantharellales</taxon>
        <taxon>Ceratobasidiaceae</taxon>
        <taxon>Rhizoctonia</taxon>
    </lineage>
</organism>
<gene>
    <name evidence="3" type="ORF">RDB_LOCUS63971</name>
</gene>
<evidence type="ECO:0000313" key="4">
    <source>
        <dbReference type="Proteomes" id="UP000663843"/>
    </source>
</evidence>
<dbReference type="InterPro" id="IPR013766">
    <property type="entry name" value="Thioredoxin_domain"/>
</dbReference>
<feature type="domain" description="Thioredoxin" evidence="2">
    <location>
        <begin position="1"/>
        <end position="117"/>
    </location>
</feature>
<dbReference type="InterPro" id="IPR036249">
    <property type="entry name" value="Thioredoxin-like_sf"/>
</dbReference>
<dbReference type="EMBL" id="CAJMWT010002050">
    <property type="protein sequence ID" value="CAE6430818.1"/>
    <property type="molecule type" value="Genomic_DNA"/>
</dbReference>
<dbReference type="AlphaFoldDB" id="A0A8H3AI31"/>
<dbReference type="SUPFAM" id="SSF52833">
    <property type="entry name" value="Thioredoxin-like"/>
    <property type="match status" value="1"/>
</dbReference>
<name>A0A8H3AI31_9AGAM</name>
<reference evidence="3" key="1">
    <citation type="submission" date="2021-01" db="EMBL/GenBank/DDBJ databases">
        <authorList>
            <person name="Kaushik A."/>
        </authorList>
    </citation>
    <scope>NUCLEOTIDE SEQUENCE</scope>
    <source>
        <strain evidence="3">AG2-2IIIB</strain>
    </source>
</reference>
<protein>
    <recommendedName>
        <fullName evidence="2">Thioredoxin domain-containing protein</fullName>
    </recommendedName>
</protein>
<dbReference type="PRINTS" id="PR00421">
    <property type="entry name" value="THIOREDOXIN"/>
</dbReference>
<dbReference type="CDD" id="cd02947">
    <property type="entry name" value="TRX_family"/>
    <property type="match status" value="1"/>
</dbReference>
<dbReference type="Proteomes" id="UP000663843">
    <property type="component" value="Unassembled WGS sequence"/>
</dbReference>
<dbReference type="Gene3D" id="3.40.30.10">
    <property type="entry name" value="Glutaredoxin"/>
    <property type="match status" value="1"/>
</dbReference>
<accession>A0A8H3AI31</accession>
<comment type="caution">
    <text evidence="3">The sequence shown here is derived from an EMBL/GenBank/DDBJ whole genome shotgun (WGS) entry which is preliminary data.</text>
</comment>
<keyword evidence="1" id="KW-1015">Disulfide bond</keyword>
<proteinExistence type="predicted"/>
<dbReference type="InterPro" id="IPR017937">
    <property type="entry name" value="Thioredoxin_CS"/>
</dbReference>
<dbReference type="PANTHER" id="PTHR46115">
    <property type="entry name" value="THIOREDOXIN-LIKE PROTEIN 1"/>
    <property type="match status" value="1"/>
</dbReference>
<evidence type="ECO:0000259" key="2">
    <source>
        <dbReference type="PROSITE" id="PS51352"/>
    </source>
</evidence>
<dbReference type="PROSITE" id="PS00194">
    <property type="entry name" value="THIOREDOXIN_1"/>
    <property type="match status" value="1"/>
</dbReference>